<evidence type="ECO:0000313" key="1">
    <source>
        <dbReference type="Proteomes" id="UP000694846"/>
    </source>
</evidence>
<organism evidence="1 2">
    <name type="scientific">Sipha flava</name>
    <name type="common">yellow sugarcane aphid</name>
    <dbReference type="NCBI Taxonomy" id="143950"/>
    <lineage>
        <taxon>Eukaryota</taxon>
        <taxon>Metazoa</taxon>
        <taxon>Ecdysozoa</taxon>
        <taxon>Arthropoda</taxon>
        <taxon>Hexapoda</taxon>
        <taxon>Insecta</taxon>
        <taxon>Pterygota</taxon>
        <taxon>Neoptera</taxon>
        <taxon>Paraneoptera</taxon>
        <taxon>Hemiptera</taxon>
        <taxon>Sternorrhyncha</taxon>
        <taxon>Aphidomorpha</taxon>
        <taxon>Aphidoidea</taxon>
        <taxon>Aphididae</taxon>
        <taxon>Sipha</taxon>
    </lineage>
</organism>
<dbReference type="OrthoDB" id="6627908at2759"/>
<dbReference type="GeneID" id="112687786"/>
<evidence type="ECO:0000313" key="3">
    <source>
        <dbReference type="RefSeq" id="XP_025416506.1"/>
    </source>
</evidence>
<sequence>MAGSLQSNAAIFKKSNYMYVAPMTPNELIDSSMFVIDFVSRKFLNIGFDPSDNFKLIIRIITSSRHISITHCFLKRIYSFMGNILSMILDTPDGNKNLLLFMDEVNKLSKIIYRGENNLVIESKVEDGCRKMLNRVDLIALQYMEWAVFETYVGKNTFVHPMILQQFNQISDYLKLDFKRGKNIEEMEKNNTKSQRCIVIKL</sequence>
<accession>A0A8B8G1I2</accession>
<protein>
    <submittedName>
        <fullName evidence="2 3">Uncharacterized protein LOC112687786</fullName>
    </submittedName>
</protein>
<dbReference type="RefSeq" id="XP_025416505.1">
    <property type="nucleotide sequence ID" value="XM_025560720.1"/>
</dbReference>
<proteinExistence type="predicted"/>
<dbReference type="AlphaFoldDB" id="A0A8B8G1I2"/>
<dbReference type="Proteomes" id="UP000694846">
    <property type="component" value="Unplaced"/>
</dbReference>
<dbReference type="RefSeq" id="XP_025416506.1">
    <property type="nucleotide sequence ID" value="XM_025560721.1"/>
</dbReference>
<evidence type="ECO:0000313" key="2">
    <source>
        <dbReference type="RefSeq" id="XP_025416505.1"/>
    </source>
</evidence>
<keyword evidence="1" id="KW-1185">Reference proteome</keyword>
<gene>
    <name evidence="2 3" type="primary">LOC112687786</name>
</gene>
<reference evidence="2 3" key="1">
    <citation type="submission" date="2025-04" db="UniProtKB">
        <authorList>
            <consortium name="RefSeq"/>
        </authorList>
    </citation>
    <scope>IDENTIFICATION</scope>
    <source>
        <tissue evidence="2 3">Whole body</tissue>
    </source>
</reference>
<name>A0A8B8G1I2_9HEMI</name>